<reference evidence="2" key="1">
    <citation type="submission" date="2020-05" db="EMBL/GenBank/DDBJ databases">
        <authorList>
            <person name="Chiriac C."/>
            <person name="Salcher M."/>
            <person name="Ghai R."/>
            <person name="Kavagutti S V."/>
        </authorList>
    </citation>
    <scope>NUCLEOTIDE SEQUENCE</scope>
</reference>
<dbReference type="EMBL" id="LR796957">
    <property type="protein sequence ID" value="CAB4178216.1"/>
    <property type="molecule type" value="Genomic_DNA"/>
</dbReference>
<accession>A0A6J5Q789</accession>
<proteinExistence type="predicted"/>
<organism evidence="2">
    <name type="scientific">uncultured Caudovirales phage</name>
    <dbReference type="NCBI Taxonomy" id="2100421"/>
    <lineage>
        <taxon>Viruses</taxon>
        <taxon>Duplodnaviria</taxon>
        <taxon>Heunggongvirae</taxon>
        <taxon>Uroviricota</taxon>
        <taxon>Caudoviricetes</taxon>
        <taxon>Peduoviridae</taxon>
        <taxon>Maltschvirus</taxon>
        <taxon>Maltschvirus maltsch</taxon>
    </lineage>
</organism>
<feature type="transmembrane region" description="Helical" evidence="1">
    <location>
        <begin position="32"/>
        <end position="51"/>
    </location>
</feature>
<name>A0A6J5Q789_9CAUD</name>
<evidence type="ECO:0000313" key="2">
    <source>
        <dbReference type="EMBL" id="CAB4178216.1"/>
    </source>
</evidence>
<sequence>MTRLGFGMISIGLFLVALHTTAIVDANYLHRYLASFALLILASIMGAYSITVSGGE</sequence>
<keyword evidence="1" id="KW-1133">Transmembrane helix</keyword>
<keyword evidence="1" id="KW-0472">Membrane</keyword>
<protein>
    <submittedName>
        <fullName evidence="2">Uncharacterized protein</fullName>
    </submittedName>
</protein>
<evidence type="ECO:0000256" key="1">
    <source>
        <dbReference type="SAM" id="Phobius"/>
    </source>
</evidence>
<gene>
    <name evidence="2" type="ORF">UFOVP1009_48</name>
</gene>
<keyword evidence="1" id="KW-0812">Transmembrane</keyword>